<name>A0AC35GI62_9BILA</name>
<dbReference type="Proteomes" id="UP000887580">
    <property type="component" value="Unplaced"/>
</dbReference>
<evidence type="ECO:0000313" key="2">
    <source>
        <dbReference type="WBParaSite" id="PS1159_v2.g5264.t1"/>
    </source>
</evidence>
<dbReference type="WBParaSite" id="PS1159_v2.g5264.t1">
    <property type="protein sequence ID" value="PS1159_v2.g5264.t1"/>
    <property type="gene ID" value="PS1159_v2.g5264"/>
</dbReference>
<protein>
    <submittedName>
        <fullName evidence="2">Uncharacterized protein</fullName>
    </submittedName>
</protein>
<reference evidence="2" key="1">
    <citation type="submission" date="2022-11" db="UniProtKB">
        <authorList>
            <consortium name="WormBaseParasite"/>
        </authorList>
    </citation>
    <scope>IDENTIFICATION</scope>
</reference>
<organism evidence="1 2">
    <name type="scientific">Panagrolaimus sp. PS1159</name>
    <dbReference type="NCBI Taxonomy" id="55785"/>
    <lineage>
        <taxon>Eukaryota</taxon>
        <taxon>Metazoa</taxon>
        <taxon>Ecdysozoa</taxon>
        <taxon>Nematoda</taxon>
        <taxon>Chromadorea</taxon>
        <taxon>Rhabditida</taxon>
        <taxon>Tylenchina</taxon>
        <taxon>Panagrolaimomorpha</taxon>
        <taxon>Panagrolaimoidea</taxon>
        <taxon>Panagrolaimidae</taxon>
        <taxon>Panagrolaimus</taxon>
    </lineage>
</organism>
<sequence>MDSESSNVKKNTPSLELATFAVNTIYNPNEPMDWIYVKILPFFKSNRELKFLLKVSNPSFDPLPPVKIFLTLRPLHFDLRNGNAKITSNICEHLIVDSLPENGSAKYEVFTRNHCALLQAPLSLTVTCLPHFNSNDSNDWHSPPLYTTVLTFLDLLLNKNEIRALQITPKIIPLSSTPKDSILEMTAAQAIKLVLKELKDITESDVLESLLHFKCSNYKKPFTGYVFMDNTFVEVQIIVSYIVPRVSKYVFKIQIFTNPSEKTANYSLFYQLQKKIMVLQEDSSFPVHRTSRPASLIWKPQNTESQSCDFAYVQE</sequence>
<proteinExistence type="predicted"/>
<accession>A0AC35GI62</accession>
<evidence type="ECO:0000313" key="1">
    <source>
        <dbReference type="Proteomes" id="UP000887580"/>
    </source>
</evidence>